<protein>
    <recommendedName>
        <fullName evidence="4">Dihydrolipoamide acetyltransferase component of pyruvate dehydrogenase complex</fullName>
        <ecNumber evidence="4">2.3.1.-</ecNumber>
    </recommendedName>
</protein>
<feature type="domain" description="Lipoyl-binding" evidence="5">
    <location>
        <begin position="2"/>
        <end position="78"/>
    </location>
</feature>
<evidence type="ECO:0000313" key="7">
    <source>
        <dbReference type="EMBL" id="SFR04711.1"/>
    </source>
</evidence>
<dbReference type="Gene3D" id="3.30.559.10">
    <property type="entry name" value="Chloramphenicol acetyltransferase-like domain"/>
    <property type="match status" value="1"/>
</dbReference>
<keyword evidence="8" id="KW-1185">Reference proteome</keyword>
<dbReference type="Proteomes" id="UP000199302">
    <property type="component" value="Unassembled WGS sequence"/>
</dbReference>
<evidence type="ECO:0000256" key="2">
    <source>
        <dbReference type="ARBA" id="ARBA00007317"/>
    </source>
</evidence>
<dbReference type="SUPFAM" id="SSF52777">
    <property type="entry name" value="CoA-dependent acyltransferases"/>
    <property type="match status" value="1"/>
</dbReference>
<dbReference type="InterPro" id="IPR004167">
    <property type="entry name" value="PSBD"/>
</dbReference>
<accession>A0A1I6DH51</accession>
<dbReference type="RefSeq" id="WP_092078149.1">
    <property type="nucleotide sequence ID" value="NZ_FOYI01000003.1"/>
</dbReference>
<proteinExistence type="inferred from homology"/>
<dbReference type="Gene3D" id="2.40.50.100">
    <property type="match status" value="1"/>
</dbReference>
<organism evidence="7 8">
    <name type="scientific">Poseidonocella sedimentorum</name>
    <dbReference type="NCBI Taxonomy" id="871652"/>
    <lineage>
        <taxon>Bacteria</taxon>
        <taxon>Pseudomonadati</taxon>
        <taxon>Pseudomonadota</taxon>
        <taxon>Alphaproteobacteria</taxon>
        <taxon>Rhodobacterales</taxon>
        <taxon>Roseobacteraceae</taxon>
        <taxon>Poseidonocella</taxon>
    </lineage>
</organism>
<dbReference type="STRING" id="871652.SAMN04515673_103226"/>
<evidence type="ECO:0000259" key="5">
    <source>
        <dbReference type="PROSITE" id="PS50968"/>
    </source>
</evidence>
<dbReference type="PROSITE" id="PS51826">
    <property type="entry name" value="PSBD"/>
    <property type="match status" value="1"/>
</dbReference>
<dbReference type="CDD" id="cd06849">
    <property type="entry name" value="lipoyl_domain"/>
    <property type="match status" value="1"/>
</dbReference>
<dbReference type="InterPro" id="IPR023213">
    <property type="entry name" value="CAT-like_dom_sf"/>
</dbReference>
<dbReference type="InterPro" id="IPR000089">
    <property type="entry name" value="Biotin_lipoyl"/>
</dbReference>
<keyword evidence="3 4" id="KW-0450">Lipoyl</keyword>
<dbReference type="GO" id="GO:0016746">
    <property type="term" value="F:acyltransferase activity"/>
    <property type="evidence" value="ECO:0007669"/>
    <property type="project" value="UniProtKB-KW"/>
</dbReference>
<dbReference type="InterPro" id="IPR003016">
    <property type="entry name" value="2-oxoA_DH_lipoyl-BS"/>
</dbReference>
<comment type="similarity">
    <text evidence="2 4">Belongs to the 2-oxoacid dehydrogenase family.</text>
</comment>
<evidence type="ECO:0000256" key="1">
    <source>
        <dbReference type="ARBA" id="ARBA00001938"/>
    </source>
</evidence>
<evidence type="ECO:0000256" key="3">
    <source>
        <dbReference type="ARBA" id="ARBA00022823"/>
    </source>
</evidence>
<dbReference type="PROSITE" id="PS00189">
    <property type="entry name" value="LIPOYL"/>
    <property type="match status" value="1"/>
</dbReference>
<keyword evidence="7" id="KW-0670">Pyruvate</keyword>
<dbReference type="SUPFAM" id="SSF51230">
    <property type="entry name" value="Single hybrid motif"/>
    <property type="match status" value="1"/>
</dbReference>
<dbReference type="EC" id="2.3.1.-" evidence="4"/>
<dbReference type="AlphaFoldDB" id="A0A1I6DH51"/>
<name>A0A1I6DH51_9RHOB</name>
<dbReference type="InterPro" id="IPR045257">
    <property type="entry name" value="E2/Pdx1"/>
</dbReference>
<keyword evidence="4" id="KW-0012">Acyltransferase</keyword>
<feature type="domain" description="Peripheral subunit-binding (PSBD)" evidence="6">
    <location>
        <begin position="117"/>
        <end position="154"/>
    </location>
</feature>
<sequence length="388" mass="40886">MPRDILMPALSPTMTEGRLLRWCVRPGARVAKGAPLAEIETDKAVMEFDAPETGIITELHVPEGPAPIPVHRVIARLDPVPAAPEITTVIAAAKEAAPAGSSDAVAPLESSDIPRVFASPRARRLAAETGRALAELAGTGPGGRIIAADLEASEPARRSAPTTPPLDPMRRAIAARVSAAQRDVPQIHLRRRVTVDALLALRDAANATRSKGTAHATLTACIARAAAMALRDHPRHRAIWAGDRITRLPGCDIAVAVAHGDDLTTPVLRAADEGPLARLAAALNDTVSRARARRLTPAEMDGGSFILSNLGMFDVESFDGLLTPPRSALLSVGACRPVARPDGAGGIDWVTQMALTLTLDHRVIDGAPGARLLAEIARNLEEPERIFS</sequence>
<dbReference type="PROSITE" id="PS50968">
    <property type="entry name" value="BIOTINYL_LIPOYL"/>
    <property type="match status" value="1"/>
</dbReference>
<dbReference type="OrthoDB" id="9805770at2"/>
<dbReference type="Pfam" id="PF00198">
    <property type="entry name" value="2-oxoacid_dh"/>
    <property type="match status" value="1"/>
</dbReference>
<dbReference type="GO" id="GO:0045254">
    <property type="term" value="C:pyruvate dehydrogenase complex"/>
    <property type="evidence" value="ECO:0007669"/>
    <property type="project" value="InterPro"/>
</dbReference>
<dbReference type="Pfam" id="PF00364">
    <property type="entry name" value="Biotin_lipoyl"/>
    <property type="match status" value="1"/>
</dbReference>
<gene>
    <name evidence="7" type="ORF">SAMN04515673_103226</name>
</gene>
<dbReference type="InterPro" id="IPR036625">
    <property type="entry name" value="E3-bd_dom_sf"/>
</dbReference>
<reference evidence="7 8" key="1">
    <citation type="submission" date="2016-10" db="EMBL/GenBank/DDBJ databases">
        <authorList>
            <person name="de Groot N.N."/>
        </authorList>
    </citation>
    <scope>NUCLEOTIDE SEQUENCE [LARGE SCALE GENOMIC DNA]</scope>
    <source>
        <strain evidence="8">KMM 9023,NRIC 0796,JCM 17311,KCTC 23692</strain>
    </source>
</reference>
<dbReference type="Gene3D" id="4.10.320.10">
    <property type="entry name" value="E3-binding domain"/>
    <property type="match status" value="1"/>
</dbReference>
<dbReference type="GO" id="GO:0006086">
    <property type="term" value="P:pyruvate decarboxylation to acetyl-CoA"/>
    <property type="evidence" value="ECO:0007669"/>
    <property type="project" value="InterPro"/>
</dbReference>
<keyword evidence="4 7" id="KW-0808">Transferase</keyword>
<comment type="cofactor">
    <cofactor evidence="1 4">
        <name>(R)-lipoate</name>
        <dbReference type="ChEBI" id="CHEBI:83088"/>
    </cofactor>
</comment>
<dbReference type="InterPro" id="IPR001078">
    <property type="entry name" value="2-oxoacid_DH_actylTfrase"/>
</dbReference>
<evidence type="ECO:0000259" key="6">
    <source>
        <dbReference type="PROSITE" id="PS51826"/>
    </source>
</evidence>
<dbReference type="PANTHER" id="PTHR23151">
    <property type="entry name" value="DIHYDROLIPOAMIDE ACETYL/SUCCINYL-TRANSFERASE-RELATED"/>
    <property type="match status" value="1"/>
</dbReference>
<dbReference type="InterPro" id="IPR011053">
    <property type="entry name" value="Single_hybrid_motif"/>
</dbReference>
<evidence type="ECO:0000256" key="4">
    <source>
        <dbReference type="RuleBase" id="RU003423"/>
    </source>
</evidence>
<dbReference type="Pfam" id="PF02817">
    <property type="entry name" value="E3_binding"/>
    <property type="match status" value="1"/>
</dbReference>
<dbReference type="EMBL" id="FOYI01000003">
    <property type="protein sequence ID" value="SFR04711.1"/>
    <property type="molecule type" value="Genomic_DNA"/>
</dbReference>
<dbReference type="PANTHER" id="PTHR23151:SF90">
    <property type="entry name" value="DIHYDROLIPOYLLYSINE-RESIDUE ACETYLTRANSFERASE COMPONENT OF PYRUVATE DEHYDROGENASE COMPLEX, MITOCHONDRIAL-RELATED"/>
    <property type="match status" value="1"/>
</dbReference>
<dbReference type="SUPFAM" id="SSF47005">
    <property type="entry name" value="Peripheral subunit-binding domain of 2-oxo acid dehydrogenase complex"/>
    <property type="match status" value="1"/>
</dbReference>
<evidence type="ECO:0000313" key="8">
    <source>
        <dbReference type="Proteomes" id="UP000199302"/>
    </source>
</evidence>